<keyword evidence="2" id="KW-1185">Reference proteome</keyword>
<gene>
    <name evidence="1" type="ORF">H4R26_006095</name>
</gene>
<proteinExistence type="predicted"/>
<sequence>TDPKARHGILERLKDSFIDRSARDLVSDAVLLRPMYDIMQAPSSSTTRLPRNDSLTVSMGDAHIGEGSKDLAYPSNALEMQAGLDKLGEDAKAQNGGSCKKPKID</sequence>
<comment type="caution">
    <text evidence="1">The sequence shown here is derived from an EMBL/GenBank/DDBJ whole genome shotgun (WGS) entry which is preliminary data.</text>
</comment>
<accession>A0A9W8EF95</accession>
<evidence type="ECO:0000313" key="2">
    <source>
        <dbReference type="Proteomes" id="UP001150907"/>
    </source>
</evidence>
<feature type="non-terminal residue" evidence="1">
    <location>
        <position position="1"/>
    </location>
</feature>
<dbReference type="AlphaFoldDB" id="A0A9W8EF95"/>
<evidence type="ECO:0000313" key="1">
    <source>
        <dbReference type="EMBL" id="KAJ1996709.1"/>
    </source>
</evidence>
<feature type="non-terminal residue" evidence="1">
    <location>
        <position position="105"/>
    </location>
</feature>
<protein>
    <submittedName>
        <fullName evidence="1">Uncharacterized protein</fullName>
    </submittedName>
</protein>
<dbReference type="Proteomes" id="UP001150907">
    <property type="component" value="Unassembled WGS sequence"/>
</dbReference>
<name>A0A9W8EF95_9FUNG</name>
<dbReference type="EMBL" id="JANBQF010001688">
    <property type="protein sequence ID" value="KAJ1996709.1"/>
    <property type="molecule type" value="Genomic_DNA"/>
</dbReference>
<reference evidence="1" key="1">
    <citation type="submission" date="2022-07" db="EMBL/GenBank/DDBJ databases">
        <title>Phylogenomic reconstructions and comparative analyses of Kickxellomycotina fungi.</title>
        <authorList>
            <person name="Reynolds N.K."/>
            <person name="Stajich J.E."/>
            <person name="Barry K."/>
            <person name="Grigoriev I.V."/>
            <person name="Crous P."/>
            <person name="Smith M.E."/>
        </authorList>
    </citation>
    <scope>NUCLEOTIDE SEQUENCE</scope>
    <source>
        <strain evidence="1">IMI 214461</strain>
    </source>
</reference>
<organism evidence="1 2">
    <name type="scientific">Coemansia thaxteri</name>
    <dbReference type="NCBI Taxonomy" id="2663907"/>
    <lineage>
        <taxon>Eukaryota</taxon>
        <taxon>Fungi</taxon>
        <taxon>Fungi incertae sedis</taxon>
        <taxon>Zoopagomycota</taxon>
        <taxon>Kickxellomycotina</taxon>
        <taxon>Kickxellomycetes</taxon>
        <taxon>Kickxellales</taxon>
        <taxon>Kickxellaceae</taxon>
        <taxon>Coemansia</taxon>
    </lineage>
</organism>